<dbReference type="STRING" id="1503.CLPU_1c01880"/>
<keyword evidence="3" id="KW-1185">Reference proteome</keyword>
<dbReference type="Gene3D" id="3.40.710.10">
    <property type="entry name" value="DD-peptidase/beta-lactamase superfamily"/>
    <property type="match status" value="1"/>
</dbReference>
<dbReference type="InterPro" id="IPR012338">
    <property type="entry name" value="Beta-lactam/transpept-like"/>
</dbReference>
<evidence type="ECO:0000313" key="2">
    <source>
        <dbReference type="EMBL" id="KNF10023.1"/>
    </source>
</evidence>
<gene>
    <name evidence="2" type="ORF">CLPU_1c01880</name>
</gene>
<evidence type="ECO:0000313" key="3">
    <source>
        <dbReference type="Proteomes" id="UP000037267"/>
    </source>
</evidence>
<dbReference type="AlphaFoldDB" id="A0A0L0WEV9"/>
<dbReference type="PANTHER" id="PTHR43283:SF7">
    <property type="entry name" value="BETA-LACTAMASE-RELATED DOMAIN-CONTAINING PROTEIN"/>
    <property type="match status" value="1"/>
</dbReference>
<dbReference type="SUPFAM" id="SSF56601">
    <property type="entry name" value="beta-lactamase/transpeptidase-like"/>
    <property type="match status" value="1"/>
</dbReference>
<dbReference type="PANTHER" id="PTHR43283">
    <property type="entry name" value="BETA-LACTAMASE-RELATED"/>
    <property type="match status" value="1"/>
</dbReference>
<evidence type="ECO:0000259" key="1">
    <source>
        <dbReference type="Pfam" id="PF00144"/>
    </source>
</evidence>
<organism evidence="2 3">
    <name type="scientific">Gottschalkia purinilytica</name>
    <name type="common">Clostridium purinilyticum</name>
    <dbReference type="NCBI Taxonomy" id="1503"/>
    <lineage>
        <taxon>Bacteria</taxon>
        <taxon>Bacillati</taxon>
        <taxon>Bacillota</taxon>
        <taxon>Tissierellia</taxon>
        <taxon>Tissierellales</taxon>
        <taxon>Gottschalkiaceae</taxon>
        <taxon>Gottschalkia</taxon>
    </lineage>
</organism>
<proteinExistence type="predicted"/>
<dbReference type="Pfam" id="PF00144">
    <property type="entry name" value="Beta-lactamase"/>
    <property type="match status" value="1"/>
</dbReference>
<dbReference type="EMBL" id="LGSS01000001">
    <property type="protein sequence ID" value="KNF10023.1"/>
    <property type="molecule type" value="Genomic_DNA"/>
</dbReference>
<dbReference type="OrthoDB" id="9773047at2"/>
<dbReference type="InterPro" id="IPR001466">
    <property type="entry name" value="Beta-lactam-related"/>
</dbReference>
<sequence length="354" mass="41140">MREKYFPTSQWDKKQLEEIDIDFEKIKLAMDEVKKLENINSFLLIKDGYLIIEDYYNGCNKDTLNIINSVTKSIISSLIGIVIDKGFIKGINERIIDYFPRHNIDESLTIRHLLTMTAGFEWGSHNINEPLLENMYESNNWIEFILNVPIDKEKIGVFQYNSGVSHILSNIITIASGMKTEEFANKYLFREIGIDEINTVNKINKTYSLRSIQWTNKEQWSKDPQGINIGGFGLMLKSRDMARLGLLYLNDGKWKDKQVISQDWIKESTKSQVKVDGIGNYGYHWWTKERKDSNLFFALGYGGHYIMCDPNNELVVVFTCESNNIKENKDPGYIIYKYIIPAFKRRSITASNKN</sequence>
<protein>
    <submittedName>
        <fullName evidence="2">Beta-lactamase class C and other penicillin binding protein</fullName>
    </submittedName>
</protein>
<accession>A0A0L0WEV9</accession>
<reference evidence="3" key="1">
    <citation type="submission" date="2015-07" db="EMBL/GenBank/DDBJ databases">
        <title>Draft genome sequence of the purine-degrading Gottschalkia purinilyticum DSM 1384 (formerly Clostridium purinilyticum).</title>
        <authorList>
            <person name="Poehlein A."/>
            <person name="Schiel-Bengelsdorf B."/>
            <person name="Bengelsdorf F.R."/>
            <person name="Daniel R."/>
            <person name="Duerre P."/>
        </authorList>
    </citation>
    <scope>NUCLEOTIDE SEQUENCE [LARGE SCALE GENOMIC DNA]</scope>
    <source>
        <strain evidence="3">DSM 1384</strain>
    </source>
</reference>
<feature type="domain" description="Beta-lactamase-related" evidence="1">
    <location>
        <begin position="42"/>
        <end position="324"/>
    </location>
</feature>
<dbReference type="RefSeq" id="WP_050353753.1">
    <property type="nucleotide sequence ID" value="NZ_LGSS01000001.1"/>
</dbReference>
<name>A0A0L0WEV9_GOTPU</name>
<comment type="caution">
    <text evidence="2">The sequence shown here is derived from an EMBL/GenBank/DDBJ whole genome shotgun (WGS) entry which is preliminary data.</text>
</comment>
<dbReference type="InterPro" id="IPR050789">
    <property type="entry name" value="Diverse_Enzym_Activities"/>
</dbReference>
<dbReference type="Proteomes" id="UP000037267">
    <property type="component" value="Unassembled WGS sequence"/>
</dbReference>